<dbReference type="Proteomes" id="UP001194468">
    <property type="component" value="Unassembled WGS sequence"/>
</dbReference>
<dbReference type="GO" id="GO:0005525">
    <property type="term" value="F:GTP binding"/>
    <property type="evidence" value="ECO:0007669"/>
    <property type="project" value="InterPro"/>
</dbReference>
<feature type="domain" description="G" evidence="1">
    <location>
        <begin position="10"/>
        <end position="150"/>
    </location>
</feature>
<name>A0AAD4BUP9_BOLED</name>
<protein>
    <recommendedName>
        <fullName evidence="1">G domain-containing protein</fullName>
    </recommendedName>
</protein>
<sequence>MGEPSVEIDIIFVGQTGVGKSSLINMIIGAVDGSKASANVSNDAHPCTTHTTSYSTTLDTGLRCQLWDTRGLDEAAGAQNFMSKLVDKIRQLASQQARELKETLRDRTRLAIPILMWCIDATKIDVQVHWQQFQKVYVEYCERKAIPVLVITRGPPKAGWEARCTDQLRQLNLGADVPFRMVRRYRSTSSPEYGEDAKALKDLILRANETLINSH</sequence>
<dbReference type="InterPro" id="IPR006073">
    <property type="entry name" value="GTP-bd"/>
</dbReference>
<gene>
    <name evidence="2" type="ORF">L210DRAFT_1057292</name>
</gene>
<evidence type="ECO:0000313" key="3">
    <source>
        <dbReference type="Proteomes" id="UP001194468"/>
    </source>
</evidence>
<evidence type="ECO:0000313" key="2">
    <source>
        <dbReference type="EMBL" id="KAF8440371.1"/>
    </source>
</evidence>
<dbReference type="InterPro" id="IPR027417">
    <property type="entry name" value="P-loop_NTPase"/>
</dbReference>
<organism evidence="2 3">
    <name type="scientific">Boletus edulis BED1</name>
    <dbReference type="NCBI Taxonomy" id="1328754"/>
    <lineage>
        <taxon>Eukaryota</taxon>
        <taxon>Fungi</taxon>
        <taxon>Dikarya</taxon>
        <taxon>Basidiomycota</taxon>
        <taxon>Agaricomycotina</taxon>
        <taxon>Agaricomycetes</taxon>
        <taxon>Agaricomycetidae</taxon>
        <taxon>Boletales</taxon>
        <taxon>Boletineae</taxon>
        <taxon>Boletaceae</taxon>
        <taxon>Boletoideae</taxon>
        <taxon>Boletus</taxon>
    </lineage>
</organism>
<keyword evidence="3" id="KW-1185">Reference proteome</keyword>
<evidence type="ECO:0000259" key="1">
    <source>
        <dbReference type="Pfam" id="PF01926"/>
    </source>
</evidence>
<proteinExistence type="predicted"/>
<dbReference type="Pfam" id="PF01926">
    <property type="entry name" value="MMR_HSR1"/>
    <property type="match status" value="1"/>
</dbReference>
<dbReference type="SUPFAM" id="SSF52540">
    <property type="entry name" value="P-loop containing nucleoside triphosphate hydrolases"/>
    <property type="match status" value="1"/>
</dbReference>
<comment type="caution">
    <text evidence="2">The sequence shown here is derived from an EMBL/GenBank/DDBJ whole genome shotgun (WGS) entry which is preliminary data.</text>
</comment>
<dbReference type="AlphaFoldDB" id="A0AAD4BUP9"/>
<dbReference type="Gene3D" id="3.40.50.300">
    <property type="entry name" value="P-loop containing nucleotide triphosphate hydrolases"/>
    <property type="match status" value="1"/>
</dbReference>
<accession>A0AAD4BUP9</accession>
<dbReference type="EMBL" id="WHUW01000012">
    <property type="protein sequence ID" value="KAF8440371.1"/>
    <property type="molecule type" value="Genomic_DNA"/>
</dbReference>
<reference evidence="2" key="1">
    <citation type="submission" date="2019-10" db="EMBL/GenBank/DDBJ databases">
        <authorList>
            <consortium name="DOE Joint Genome Institute"/>
            <person name="Kuo A."/>
            <person name="Miyauchi S."/>
            <person name="Kiss E."/>
            <person name="Drula E."/>
            <person name="Kohler A."/>
            <person name="Sanchez-Garcia M."/>
            <person name="Andreopoulos B."/>
            <person name="Barry K.W."/>
            <person name="Bonito G."/>
            <person name="Buee M."/>
            <person name="Carver A."/>
            <person name="Chen C."/>
            <person name="Cichocki N."/>
            <person name="Clum A."/>
            <person name="Culley D."/>
            <person name="Crous P.W."/>
            <person name="Fauchery L."/>
            <person name="Girlanda M."/>
            <person name="Hayes R."/>
            <person name="Keri Z."/>
            <person name="LaButti K."/>
            <person name="Lipzen A."/>
            <person name="Lombard V."/>
            <person name="Magnuson J."/>
            <person name="Maillard F."/>
            <person name="Morin E."/>
            <person name="Murat C."/>
            <person name="Nolan M."/>
            <person name="Ohm R."/>
            <person name="Pangilinan J."/>
            <person name="Pereira M."/>
            <person name="Perotto S."/>
            <person name="Peter M."/>
            <person name="Riley R."/>
            <person name="Sitrit Y."/>
            <person name="Stielow B."/>
            <person name="Szollosi G."/>
            <person name="Zifcakova L."/>
            <person name="Stursova M."/>
            <person name="Spatafora J.W."/>
            <person name="Tedersoo L."/>
            <person name="Vaario L.-M."/>
            <person name="Yamada A."/>
            <person name="Yan M."/>
            <person name="Wang P."/>
            <person name="Xu J."/>
            <person name="Bruns T."/>
            <person name="Baldrian P."/>
            <person name="Vilgalys R."/>
            <person name="Henrissat B."/>
            <person name="Grigoriev I.V."/>
            <person name="Hibbett D."/>
            <person name="Nagy L.G."/>
            <person name="Martin F.M."/>
        </authorList>
    </citation>
    <scope>NUCLEOTIDE SEQUENCE</scope>
    <source>
        <strain evidence="2">BED1</strain>
    </source>
</reference>
<dbReference type="CDD" id="cd00882">
    <property type="entry name" value="Ras_like_GTPase"/>
    <property type="match status" value="1"/>
</dbReference>
<reference evidence="2" key="2">
    <citation type="journal article" date="2020" name="Nat. Commun.">
        <title>Large-scale genome sequencing of mycorrhizal fungi provides insights into the early evolution of symbiotic traits.</title>
        <authorList>
            <person name="Miyauchi S."/>
            <person name="Kiss E."/>
            <person name="Kuo A."/>
            <person name="Drula E."/>
            <person name="Kohler A."/>
            <person name="Sanchez-Garcia M."/>
            <person name="Morin E."/>
            <person name="Andreopoulos B."/>
            <person name="Barry K.W."/>
            <person name="Bonito G."/>
            <person name="Buee M."/>
            <person name="Carver A."/>
            <person name="Chen C."/>
            <person name="Cichocki N."/>
            <person name="Clum A."/>
            <person name="Culley D."/>
            <person name="Crous P.W."/>
            <person name="Fauchery L."/>
            <person name="Girlanda M."/>
            <person name="Hayes R.D."/>
            <person name="Keri Z."/>
            <person name="LaButti K."/>
            <person name="Lipzen A."/>
            <person name="Lombard V."/>
            <person name="Magnuson J."/>
            <person name="Maillard F."/>
            <person name="Murat C."/>
            <person name="Nolan M."/>
            <person name="Ohm R.A."/>
            <person name="Pangilinan J."/>
            <person name="Pereira M.F."/>
            <person name="Perotto S."/>
            <person name="Peter M."/>
            <person name="Pfister S."/>
            <person name="Riley R."/>
            <person name="Sitrit Y."/>
            <person name="Stielow J.B."/>
            <person name="Szollosi G."/>
            <person name="Zifcakova L."/>
            <person name="Stursova M."/>
            <person name="Spatafora J.W."/>
            <person name="Tedersoo L."/>
            <person name="Vaario L.M."/>
            <person name="Yamada A."/>
            <person name="Yan M."/>
            <person name="Wang P."/>
            <person name="Xu J."/>
            <person name="Bruns T."/>
            <person name="Baldrian P."/>
            <person name="Vilgalys R."/>
            <person name="Dunand C."/>
            <person name="Henrissat B."/>
            <person name="Grigoriev I.V."/>
            <person name="Hibbett D."/>
            <person name="Nagy L.G."/>
            <person name="Martin F.M."/>
        </authorList>
    </citation>
    <scope>NUCLEOTIDE SEQUENCE</scope>
    <source>
        <strain evidence="2">BED1</strain>
    </source>
</reference>